<dbReference type="InterPro" id="IPR019734">
    <property type="entry name" value="TPR_rpt"/>
</dbReference>
<keyword evidence="11" id="KW-1185">Reference proteome</keyword>
<keyword evidence="2" id="KW-0677">Repeat</keyword>
<dbReference type="Pfam" id="PF25063">
    <property type="entry name" value="ARM_TT21_C"/>
    <property type="match status" value="1"/>
</dbReference>
<dbReference type="FunFam" id="1.25.40.10:FF:001391">
    <property type="entry name" value="Tetratricopeptide repeat protein 21B"/>
    <property type="match status" value="1"/>
</dbReference>
<evidence type="ECO:0000259" key="7">
    <source>
        <dbReference type="Pfam" id="PF25063"/>
    </source>
</evidence>
<dbReference type="GO" id="GO:0035721">
    <property type="term" value="P:intraciliary retrograde transport"/>
    <property type="evidence" value="ECO:0007669"/>
    <property type="project" value="TreeGrafter"/>
</dbReference>
<evidence type="ECO:0008006" key="12">
    <source>
        <dbReference type="Google" id="ProtNLM"/>
    </source>
</evidence>
<dbReference type="Pfam" id="PF25058">
    <property type="entry name" value="ARM_TT21"/>
    <property type="match status" value="1"/>
</dbReference>
<evidence type="ECO:0000259" key="8">
    <source>
        <dbReference type="Pfam" id="PF25064"/>
    </source>
</evidence>
<dbReference type="SMART" id="SM00028">
    <property type="entry name" value="TPR"/>
    <property type="match status" value="14"/>
</dbReference>
<proteinExistence type="inferred from homology"/>
<dbReference type="Gene3D" id="1.25.40.10">
    <property type="entry name" value="Tetratricopeptide repeat domain"/>
    <property type="match status" value="6"/>
</dbReference>
<dbReference type="GO" id="GO:0005929">
    <property type="term" value="C:cilium"/>
    <property type="evidence" value="ECO:0007669"/>
    <property type="project" value="GOC"/>
</dbReference>
<feature type="repeat" description="TPR" evidence="4">
    <location>
        <begin position="767"/>
        <end position="800"/>
    </location>
</feature>
<feature type="repeat" description="TPR" evidence="4">
    <location>
        <begin position="733"/>
        <end position="766"/>
    </location>
</feature>
<feature type="repeat" description="TPR" evidence="4">
    <location>
        <begin position="335"/>
        <end position="368"/>
    </location>
</feature>
<feature type="domain" description="Tetratricopeptide repeat protein 21A/21B second ARM" evidence="5">
    <location>
        <begin position="280"/>
        <end position="549"/>
    </location>
</feature>
<dbReference type="InterPro" id="IPR056833">
    <property type="entry name" value="ARM_TT21_N"/>
</dbReference>
<evidence type="ECO:0000256" key="1">
    <source>
        <dbReference type="ARBA" id="ARBA00010935"/>
    </source>
</evidence>
<dbReference type="Pfam" id="PF25068">
    <property type="entry name" value="ARM_TT21_4th"/>
    <property type="match status" value="1"/>
</dbReference>
<dbReference type="GeneID" id="19951607"/>
<dbReference type="Pfam" id="PF25062">
    <property type="entry name" value="ARM_TT21_N"/>
    <property type="match status" value="1"/>
</dbReference>
<name>T0QCJ3_SAPDV</name>
<sequence length="1314" mass="148295">MSSGDPRVLINYYVRKGWYDHVQRLCESILDKKGSDPTIMFWRSFGIIMEGSYSSAIRELEGLKSKKEVELPCVHALIYTHNKCKHVDHDEIAQLELQVVIAEENATDASQLLCANLFWHIKETAKARKILENLMGGRLSPETPLQIRAAILRGWVDLTTEPKTKRDIEYRENSIQLFEDAKVKAANDPEQLLGVAKYHDFKKNHAKALECYDEIFVKYTWLKHALSEKALVLFKMGEWDQCVDSAERALSMSTDDIEALRLFIFYLLTREGKPKEAATRIRELVKALSATEASNPALYYDISKCIARIADKNHEVLSCNLAFVEQAIKLSPETGVYHAERGYQRALMGDFTEAVDSYKDALKLDESNEAALHGLIYCQIKMGLIDDAAQQMEFLSVIQESMGASADFVMLQAMLSWHKDKDRQKQVKFLQKAAQLHMDKLKEAMQAGDLSTYDTMAALNPHFLVEIAMEFIKLDGADDGKAMAARGISILDKIVAKSPGFLEIQFVLANAKFASNEFDDAFRICRSLLKMHPSHAGAHLLEARVSLEREHFKAASSSLDIALSHDFSVRQTPSFHIIKAKLLENEGNLKDALNVLQTAMKTASSGPAKGAKKQLSAAAAEMSLFDKSCIYIQLASVHAQLNNVGEATRLVKEALDVFKGTTQEVRVLVANSELAIKRGDFDNAIIMLNGVPQESPAFVKAQMIKADIYLQHRKEKRLYAQCYKELVKLSPSVESHIRMAEAYLRIQQLDDAIESYRSALVLTPTDASLASRIGHILVKKHDYMTAIEYYESALKSAPDQTPLRTDLANLHARLHQYDQALRLIQSAPSTGAHGDVKEMLEMIELQLILPRIYNGLGNTPAEIDSLLLVANLQKSVLDKLRDERPDELPRHTTALATTNYKLAVVHNTMKDWDNVLKYCTMALRADESHEESILCLARIYNQMQNTEQCQAKCTTLLRLNPSHEEAAMMLADLMLQKDDNESAIFHFQNLLEAKSDNFAVLSRFITMLRHAGKLERVPRYLKLAERSGPRVAHSAGLHFCKGLYNRYQNRIHDAVAEFNLARKDPEWGGHALIHMIEIYLNPDNENIWDTPDDSSKEQTENIRIANALLDELPDEKTLKLRVLEAYAILANKTKPTIEKAIAVFLEILELEKDSVAALLGLATAYMLAKQQPKARNQLKRIAKMTYDPAIADEFERSYILLADIYVSRSKYDLAQELCKKALLHNKSSGKAWELLGLIMEKEQSYQDAADCYSEAWKCGGEASAPIGFKLAFNYLKAKRYVEAIDVSQKVLDKFPDYPKIRKEIREKAQAGLRP</sequence>
<dbReference type="VEuPathDB" id="FungiDB:SDRG_10880"/>
<feature type="domain" description="Tetratricopeptide repeat protein 21A/21B N-terminal ARM repeat" evidence="6">
    <location>
        <begin position="10"/>
        <end position="243"/>
    </location>
</feature>
<dbReference type="InterPro" id="IPR056836">
    <property type="entry name" value="ARM_TT21_4th"/>
</dbReference>
<keyword evidence="3 4" id="KW-0802">TPR repeat</keyword>
<dbReference type="InterPro" id="IPR011990">
    <property type="entry name" value="TPR-like_helical_dom_sf"/>
</dbReference>
<dbReference type="InterPro" id="IPR056832">
    <property type="entry name" value="ARM_TT21_2nd"/>
</dbReference>
<dbReference type="eggNOG" id="ENOG502QQAB">
    <property type="taxonomic scope" value="Eukaryota"/>
</dbReference>
<dbReference type="InterPro" id="IPR040364">
    <property type="entry name" value="TTC21A/TTC21B"/>
</dbReference>
<dbReference type="EMBL" id="JH767169">
    <property type="protein sequence ID" value="EQC31275.1"/>
    <property type="molecule type" value="Genomic_DNA"/>
</dbReference>
<organism evidence="10 11">
    <name type="scientific">Saprolegnia diclina (strain VS20)</name>
    <dbReference type="NCBI Taxonomy" id="1156394"/>
    <lineage>
        <taxon>Eukaryota</taxon>
        <taxon>Sar</taxon>
        <taxon>Stramenopiles</taxon>
        <taxon>Oomycota</taxon>
        <taxon>Saprolegniomycetes</taxon>
        <taxon>Saprolegniales</taxon>
        <taxon>Saprolegniaceae</taxon>
        <taxon>Saprolegnia</taxon>
    </lineage>
</organism>
<dbReference type="OrthoDB" id="10259630at2759"/>
<dbReference type="PANTHER" id="PTHR14699:SF0">
    <property type="entry name" value="TETRATRICOPEPTIDE REPEAT PROTEIN 21 HOMOLOG"/>
    <property type="match status" value="1"/>
</dbReference>
<dbReference type="Proteomes" id="UP000030762">
    <property type="component" value="Unassembled WGS sequence"/>
</dbReference>
<evidence type="ECO:0000313" key="10">
    <source>
        <dbReference type="EMBL" id="EQC31275.1"/>
    </source>
</evidence>
<reference evidence="10 11" key="1">
    <citation type="submission" date="2012-04" db="EMBL/GenBank/DDBJ databases">
        <title>The Genome Sequence of Saprolegnia declina VS20.</title>
        <authorList>
            <consortium name="The Broad Institute Genome Sequencing Platform"/>
            <person name="Russ C."/>
            <person name="Nusbaum C."/>
            <person name="Tyler B."/>
            <person name="van West P."/>
            <person name="Dieguez-Uribeondo J."/>
            <person name="de Bruijn I."/>
            <person name="Tripathy S."/>
            <person name="Jiang R."/>
            <person name="Young S.K."/>
            <person name="Zeng Q."/>
            <person name="Gargeya S."/>
            <person name="Fitzgerald M."/>
            <person name="Haas B."/>
            <person name="Abouelleil A."/>
            <person name="Alvarado L."/>
            <person name="Arachchi H.M."/>
            <person name="Berlin A."/>
            <person name="Chapman S.B."/>
            <person name="Goldberg J."/>
            <person name="Griggs A."/>
            <person name="Gujja S."/>
            <person name="Hansen M."/>
            <person name="Howarth C."/>
            <person name="Imamovic A."/>
            <person name="Larimer J."/>
            <person name="McCowen C."/>
            <person name="Montmayeur A."/>
            <person name="Murphy C."/>
            <person name="Neiman D."/>
            <person name="Pearson M."/>
            <person name="Priest M."/>
            <person name="Roberts A."/>
            <person name="Saif S."/>
            <person name="Shea T."/>
            <person name="Sisk P."/>
            <person name="Sykes S."/>
            <person name="Wortman J."/>
            <person name="Nusbaum C."/>
            <person name="Birren B."/>
        </authorList>
    </citation>
    <scope>NUCLEOTIDE SEQUENCE [LARGE SCALE GENOMIC DNA]</scope>
    <source>
        <strain evidence="10 11">VS20</strain>
    </source>
</reference>
<dbReference type="InterPro" id="IPR056835">
    <property type="entry name" value="ARM_TT21_5th"/>
</dbReference>
<dbReference type="STRING" id="1156394.T0QCJ3"/>
<dbReference type="GO" id="GO:0061512">
    <property type="term" value="P:protein localization to cilium"/>
    <property type="evidence" value="ECO:0007669"/>
    <property type="project" value="TreeGrafter"/>
</dbReference>
<feature type="domain" description="Tetratricopeptide repeat protein 21A/21B fifth ARM repeats" evidence="8">
    <location>
        <begin position="964"/>
        <end position="1080"/>
    </location>
</feature>
<evidence type="ECO:0000256" key="3">
    <source>
        <dbReference type="ARBA" id="ARBA00022803"/>
    </source>
</evidence>
<evidence type="ECO:0000313" key="11">
    <source>
        <dbReference type="Proteomes" id="UP000030762"/>
    </source>
</evidence>
<dbReference type="OMA" id="NATCVRA"/>
<dbReference type="RefSeq" id="XP_008615116.1">
    <property type="nucleotide sequence ID" value="XM_008616894.1"/>
</dbReference>
<accession>T0QCJ3</accession>
<dbReference type="InParanoid" id="T0QCJ3"/>
<evidence type="ECO:0000259" key="6">
    <source>
        <dbReference type="Pfam" id="PF25062"/>
    </source>
</evidence>
<feature type="domain" description="Tetratricopeptide repeat protein 21A/21B C-terminal ARM" evidence="7">
    <location>
        <begin position="1105"/>
        <end position="1309"/>
    </location>
</feature>
<dbReference type="GO" id="GO:0030991">
    <property type="term" value="C:intraciliary transport particle A"/>
    <property type="evidence" value="ECO:0007669"/>
    <property type="project" value="TreeGrafter"/>
</dbReference>
<evidence type="ECO:0000259" key="5">
    <source>
        <dbReference type="Pfam" id="PF25060"/>
    </source>
</evidence>
<evidence type="ECO:0000256" key="4">
    <source>
        <dbReference type="PROSITE-ProRule" id="PRU00339"/>
    </source>
</evidence>
<feature type="domain" description="Tetratricopeptide repeat protein 21A/21B fourth ARM" evidence="9">
    <location>
        <begin position="769"/>
        <end position="922"/>
    </location>
</feature>
<dbReference type="InterPro" id="IPR056834">
    <property type="entry name" value="ARM_TT21_C"/>
</dbReference>
<comment type="similarity">
    <text evidence="1">Belongs to the TTC21 family.</text>
</comment>
<evidence type="ECO:0000256" key="2">
    <source>
        <dbReference type="ARBA" id="ARBA00022737"/>
    </source>
</evidence>
<dbReference type="PANTHER" id="PTHR14699">
    <property type="entry name" value="STI2 PROTEIN-RELATED"/>
    <property type="match status" value="1"/>
</dbReference>
<dbReference type="FunFam" id="1.25.40.10:FF:000377">
    <property type="entry name" value="Tetratricopeptide repeat domain 21B"/>
    <property type="match status" value="1"/>
</dbReference>
<dbReference type="Pfam" id="PF25064">
    <property type="entry name" value="ARM_TT21_5th"/>
    <property type="match status" value="1"/>
</dbReference>
<evidence type="ECO:0000259" key="9">
    <source>
        <dbReference type="Pfam" id="PF25068"/>
    </source>
</evidence>
<dbReference type="Pfam" id="PF13176">
    <property type="entry name" value="TPR_7"/>
    <property type="match status" value="1"/>
</dbReference>
<dbReference type="Pfam" id="PF25060">
    <property type="entry name" value="ARM_TT21_2nd"/>
    <property type="match status" value="1"/>
</dbReference>
<gene>
    <name evidence="10" type="ORF">SDRG_10880</name>
</gene>
<protein>
    <recommendedName>
        <fullName evidence="12">Tetratricopeptide repeat protein 21B</fullName>
    </recommendedName>
</protein>
<dbReference type="PROSITE" id="PS50005">
    <property type="entry name" value="TPR"/>
    <property type="match status" value="3"/>
</dbReference>
<dbReference type="SUPFAM" id="SSF48452">
    <property type="entry name" value="TPR-like"/>
    <property type="match status" value="4"/>
</dbReference>